<dbReference type="Gene3D" id="2.120.10.30">
    <property type="entry name" value="TolB, C-terminal domain"/>
    <property type="match status" value="1"/>
</dbReference>
<organism evidence="1 2">
    <name type="scientific">Marinoscillum furvescens DSM 4134</name>
    <dbReference type="NCBI Taxonomy" id="1122208"/>
    <lineage>
        <taxon>Bacteria</taxon>
        <taxon>Pseudomonadati</taxon>
        <taxon>Bacteroidota</taxon>
        <taxon>Cytophagia</taxon>
        <taxon>Cytophagales</taxon>
        <taxon>Reichenbachiellaceae</taxon>
        <taxon>Marinoscillum</taxon>
    </lineage>
</organism>
<dbReference type="AlphaFoldDB" id="A0A3D9L1Z5"/>
<gene>
    <name evidence="1" type="ORF">C7460_11067</name>
</gene>
<proteinExistence type="predicted"/>
<evidence type="ECO:0000313" key="1">
    <source>
        <dbReference type="EMBL" id="RED98395.1"/>
    </source>
</evidence>
<dbReference type="Pfam" id="PF17170">
    <property type="entry name" value="DUF5128"/>
    <property type="match status" value="1"/>
</dbReference>
<dbReference type="Proteomes" id="UP000256779">
    <property type="component" value="Unassembled WGS sequence"/>
</dbReference>
<dbReference type="InterPro" id="IPR011042">
    <property type="entry name" value="6-blade_b-propeller_TolB-like"/>
</dbReference>
<accession>A0A3D9L1Z5</accession>
<evidence type="ECO:0000313" key="2">
    <source>
        <dbReference type="Proteomes" id="UP000256779"/>
    </source>
</evidence>
<protein>
    <submittedName>
        <fullName evidence="1">6-bladed beta-propeller protein</fullName>
    </submittedName>
</protein>
<dbReference type="EMBL" id="QREG01000010">
    <property type="protein sequence ID" value="RED98395.1"/>
    <property type="molecule type" value="Genomic_DNA"/>
</dbReference>
<comment type="caution">
    <text evidence="1">The sequence shown here is derived from an EMBL/GenBank/DDBJ whole genome shotgun (WGS) entry which is preliminary data.</text>
</comment>
<sequence length="437" mass="49689">MSNSGLYRLVKHHKAIIQEKVTLYSRGKGLGIVYVLMTLVICSCQLPAAEKPAIAGDKDVALITVDVDSLPTENTVRYSSLFEDVEFIQLETSEMSQLGKISQIEVVNDTFFILDDAYARSVLLFASNGKFLRKVGKVGRGKGEYLKPSSFTVDVQTHTVLIVDRMLSKIVRYNYRGEYIEEIVPRKCDMVLSVGVEHSNLYVHNVPNHPNQSGNALVMHIDDRGRPDQSYLTDVSVFSKLGLDSSSPFFNYQNGLRCYTEFSNYVYSLEDKRMTKYVHLKSATVPKRTILGETLKHTYDPTDPSTGFRSIPGVWGIHNYLENDEWIYFKYLSKGNDHSVFYAKSANDPIVTNRLIDDMTGGYSAGKFLSISEKGMVSYLFGRRINSSRFSVDPFFEKVNDGSIRLNKENRKILDHYTHQNNPVLMVYNFKVKDEKN</sequence>
<keyword evidence="2" id="KW-1185">Reference proteome</keyword>
<reference evidence="1 2" key="1">
    <citation type="submission" date="2018-07" db="EMBL/GenBank/DDBJ databases">
        <title>Genomic Encyclopedia of Type Strains, Phase IV (KMG-IV): sequencing the most valuable type-strain genomes for metagenomic binning, comparative biology and taxonomic classification.</title>
        <authorList>
            <person name="Goeker M."/>
        </authorList>
    </citation>
    <scope>NUCLEOTIDE SEQUENCE [LARGE SCALE GENOMIC DNA]</scope>
    <source>
        <strain evidence="1 2">DSM 4134</strain>
    </source>
</reference>
<name>A0A3D9L1Z5_MARFU</name>